<dbReference type="Pfam" id="PF12796">
    <property type="entry name" value="Ank_2"/>
    <property type="match status" value="3"/>
</dbReference>
<reference evidence="4 5" key="1">
    <citation type="submission" date="2024-06" db="EMBL/GenBank/DDBJ databases">
        <title>Complete genome of Phlyctema vagabunda strain 19-DSS-EL-015.</title>
        <authorList>
            <person name="Fiorenzani C."/>
        </authorList>
    </citation>
    <scope>NUCLEOTIDE SEQUENCE [LARGE SCALE GENOMIC DNA]</scope>
    <source>
        <strain evidence="4 5">19-DSS-EL-015</strain>
    </source>
</reference>
<accession>A0ABR4P186</accession>
<feature type="repeat" description="ANK" evidence="3">
    <location>
        <begin position="694"/>
        <end position="726"/>
    </location>
</feature>
<organism evidence="4 5">
    <name type="scientific">Phlyctema vagabunda</name>
    <dbReference type="NCBI Taxonomy" id="108571"/>
    <lineage>
        <taxon>Eukaryota</taxon>
        <taxon>Fungi</taxon>
        <taxon>Dikarya</taxon>
        <taxon>Ascomycota</taxon>
        <taxon>Pezizomycotina</taxon>
        <taxon>Leotiomycetes</taxon>
        <taxon>Helotiales</taxon>
        <taxon>Dermateaceae</taxon>
        <taxon>Phlyctema</taxon>
    </lineage>
</organism>
<dbReference type="PANTHER" id="PTHR24198">
    <property type="entry name" value="ANKYRIN REPEAT AND PROTEIN KINASE DOMAIN-CONTAINING PROTEIN"/>
    <property type="match status" value="1"/>
</dbReference>
<dbReference type="Pfam" id="PF13857">
    <property type="entry name" value="Ank_5"/>
    <property type="match status" value="1"/>
</dbReference>
<evidence type="ECO:0008006" key="6">
    <source>
        <dbReference type="Google" id="ProtNLM"/>
    </source>
</evidence>
<keyword evidence="5" id="KW-1185">Reference proteome</keyword>
<dbReference type="Gene3D" id="1.25.40.20">
    <property type="entry name" value="Ankyrin repeat-containing domain"/>
    <property type="match status" value="4"/>
</dbReference>
<dbReference type="EMBL" id="JBFCZG010000012">
    <property type="protein sequence ID" value="KAL3417053.1"/>
    <property type="molecule type" value="Genomic_DNA"/>
</dbReference>
<dbReference type="Proteomes" id="UP001629113">
    <property type="component" value="Unassembled WGS sequence"/>
</dbReference>
<feature type="repeat" description="ANK" evidence="3">
    <location>
        <begin position="493"/>
        <end position="525"/>
    </location>
</feature>
<evidence type="ECO:0000313" key="4">
    <source>
        <dbReference type="EMBL" id="KAL3417053.1"/>
    </source>
</evidence>
<dbReference type="InterPro" id="IPR002110">
    <property type="entry name" value="Ankyrin_rpt"/>
</dbReference>
<dbReference type="PROSITE" id="PS50297">
    <property type="entry name" value="ANK_REP_REGION"/>
    <property type="match status" value="4"/>
</dbReference>
<dbReference type="SUPFAM" id="SSF48403">
    <property type="entry name" value="Ankyrin repeat"/>
    <property type="match status" value="3"/>
</dbReference>
<evidence type="ECO:0000256" key="1">
    <source>
        <dbReference type="ARBA" id="ARBA00022737"/>
    </source>
</evidence>
<proteinExistence type="predicted"/>
<keyword evidence="1" id="KW-0677">Repeat</keyword>
<evidence type="ECO:0000256" key="3">
    <source>
        <dbReference type="PROSITE-ProRule" id="PRU00023"/>
    </source>
</evidence>
<dbReference type="SMART" id="SM00248">
    <property type="entry name" value="ANK"/>
    <property type="match status" value="9"/>
</dbReference>
<gene>
    <name evidence="4" type="ORF">PVAG01_11476</name>
</gene>
<dbReference type="PANTHER" id="PTHR24198:SF165">
    <property type="entry name" value="ANKYRIN REPEAT-CONTAINING PROTEIN-RELATED"/>
    <property type="match status" value="1"/>
</dbReference>
<feature type="repeat" description="ANK" evidence="3">
    <location>
        <begin position="626"/>
        <end position="658"/>
    </location>
</feature>
<sequence>MIRRAADGTVDFTHLSAKDLFTECLEGLSPQEQRTIAAYAMSELDANLMLHQVCMEILQLEGRDANVWKKTLSELNSARKDRQRSFHKVLLSDEELVELTKFTMTYIRSIGKTPCILYAIQNWMHHYVAGRPDSDTDSKLTTFMRTVPAYYYHMLWYWSQTKRKSYEATYQMTHTTPKASPLNGLFRAVVRGDCPRVVKAIIAKGTAINGVTDEEEGITPLSWTIICQRKESFLVLLRSENIQVNYATGREEKPLHHAAKSEDAFYCKQFLGYANTNVNITSRSGTPLHVAMKSSNLTAAHLLVDHPDIDIGAKHTTEYKTETPYSLAFKDGRWESLLEKMITIRSKNLAMKISGTSQFSLAGVHRWERVEQIILRTDPYQVLEIDPDTGMNSLESYAFYGRREKLLWILDHLPRTGFPIRRTRQKYDLLHLCADQNWPDVVVLLRERYGLKSLPSDHVGRTLLHWALEYNWDMTAVSLEDYSSGNLDTKDRDGLTAVHIAVSNRNMYVLMRLVSSGANFLQKDKHEMTPVHLAADQGFRAAIEYFISMPQREFGTTKTGASLLHLLSLWFDGALVRNFVTSKRAIVNVVDKNRRSPLHYAALVNNASTAALLLEMGCKINARDRNGMTPLHEAIRGGNTETTILLLDYGAETRARDAFEQSCLHISLRYGHDELVTRFLKKSLAEDINAVDRFGMTPLHRACGTGRVDDIKALRKLGANWNVRNKYNRYPIDLAVEARQTSVVKLMIFWAQTSGHSQRTVKQCLERALVLACETEASRIKNILMGEGFQVDQSKIKVRRTYMTGPTPEARWPLVHYGYEELKRQREQREKWDEERMNTAV</sequence>
<dbReference type="InterPro" id="IPR036770">
    <property type="entry name" value="Ankyrin_rpt-contain_sf"/>
</dbReference>
<keyword evidence="2 3" id="KW-0040">ANK repeat</keyword>
<evidence type="ECO:0000313" key="5">
    <source>
        <dbReference type="Proteomes" id="UP001629113"/>
    </source>
</evidence>
<feature type="repeat" description="ANK" evidence="3">
    <location>
        <begin position="593"/>
        <end position="625"/>
    </location>
</feature>
<protein>
    <recommendedName>
        <fullName evidence="6">Ankyrin repeat protein</fullName>
    </recommendedName>
</protein>
<dbReference type="PROSITE" id="PS50088">
    <property type="entry name" value="ANK_REPEAT"/>
    <property type="match status" value="4"/>
</dbReference>
<name>A0ABR4P186_9HELO</name>
<comment type="caution">
    <text evidence="4">The sequence shown here is derived from an EMBL/GenBank/DDBJ whole genome shotgun (WGS) entry which is preliminary data.</text>
</comment>
<evidence type="ECO:0000256" key="2">
    <source>
        <dbReference type="ARBA" id="ARBA00023043"/>
    </source>
</evidence>